<dbReference type="InterPro" id="IPR036812">
    <property type="entry name" value="NAD(P)_OxRdtase_dom_sf"/>
</dbReference>
<gene>
    <name evidence="2" type="ORF">CVO77_16885</name>
</gene>
<protein>
    <submittedName>
        <fullName evidence="2">Aldo/keto reductase</fullName>
    </submittedName>
</protein>
<dbReference type="PANTHER" id="PTHR42686:SF1">
    <property type="entry name" value="GH17980P-RELATED"/>
    <property type="match status" value="1"/>
</dbReference>
<dbReference type="InterPro" id="IPR020471">
    <property type="entry name" value="AKR"/>
</dbReference>
<dbReference type="PANTHER" id="PTHR42686">
    <property type="entry name" value="GH17980P-RELATED"/>
    <property type="match status" value="1"/>
</dbReference>
<comment type="caution">
    <text evidence="2">The sequence shown here is derived from an EMBL/GenBank/DDBJ whole genome shotgun (WGS) entry which is preliminary data.</text>
</comment>
<dbReference type="AlphaFoldDB" id="A0A2S8B2W4"/>
<organism evidence="2 3">
    <name type="scientific">Sphingopyxis lindanitolerans</name>
    <dbReference type="NCBI Taxonomy" id="2054227"/>
    <lineage>
        <taxon>Bacteria</taxon>
        <taxon>Pseudomonadati</taxon>
        <taxon>Pseudomonadota</taxon>
        <taxon>Alphaproteobacteria</taxon>
        <taxon>Sphingomonadales</taxon>
        <taxon>Sphingomonadaceae</taxon>
        <taxon>Sphingopyxis</taxon>
    </lineage>
</organism>
<dbReference type="EMBL" id="PHFW01000003">
    <property type="protein sequence ID" value="PQM26680.1"/>
    <property type="molecule type" value="Genomic_DNA"/>
</dbReference>
<reference evidence="3" key="1">
    <citation type="submission" date="2017-11" db="EMBL/GenBank/DDBJ databases">
        <title>The complete genome sequence of Sphingopyxis pomeranensis sp. nov. strain WS5A3p.</title>
        <authorList>
            <person name="Kaminski M.A."/>
        </authorList>
    </citation>
    <scope>NUCLEOTIDE SEQUENCE [LARGE SCALE GENOMIC DNA]</scope>
    <source>
        <strain evidence="3">WS5A3p</strain>
    </source>
</reference>
<dbReference type="Pfam" id="PF00248">
    <property type="entry name" value="Aldo_ket_red"/>
    <property type="match status" value="1"/>
</dbReference>
<feature type="domain" description="NADP-dependent oxidoreductase" evidence="1">
    <location>
        <begin position="37"/>
        <end position="303"/>
    </location>
</feature>
<proteinExistence type="predicted"/>
<dbReference type="Proteomes" id="UP000238954">
    <property type="component" value="Chromosome"/>
</dbReference>
<evidence type="ECO:0000313" key="3">
    <source>
        <dbReference type="Proteomes" id="UP000238954"/>
    </source>
</evidence>
<dbReference type="Gene3D" id="3.20.20.100">
    <property type="entry name" value="NADP-dependent oxidoreductase domain"/>
    <property type="match status" value="1"/>
</dbReference>
<dbReference type="GO" id="GO:0005829">
    <property type="term" value="C:cytosol"/>
    <property type="evidence" value="ECO:0007669"/>
    <property type="project" value="TreeGrafter"/>
</dbReference>
<dbReference type="OrthoDB" id="7181835at2"/>
<dbReference type="SUPFAM" id="SSF51430">
    <property type="entry name" value="NAD(P)-linked oxidoreductase"/>
    <property type="match status" value="1"/>
</dbReference>
<dbReference type="RefSeq" id="WP_106000049.1">
    <property type="nucleotide sequence ID" value="NZ_CM009578.1"/>
</dbReference>
<name>A0A2S8B2W4_9SPHN</name>
<evidence type="ECO:0000259" key="1">
    <source>
        <dbReference type="Pfam" id="PF00248"/>
    </source>
</evidence>
<keyword evidence="3" id="KW-1185">Reference proteome</keyword>
<accession>A0A2S8B2W4</accession>
<sequence>MLLRQYGAGGPPVSALAFGAMGIAFDSALRGGVSGSLLHALDQGVSLIDTARVYRDSEDIVARTLRAWRGERPLISTKLAPANRDGFRFGGPIGDFYRKQDIIRSVDHSLAALGTERLDIVHLHQWHYRWTHELEWLEALAGLKSEGKVGLIAVSGQDHEHDALLELVSRGLVDGVQIIVNLFESRPMNSLLPRAAECGVGVIARCVLDSGGLTGELTDAAFEGRPFLKHAPAADYRRRVAALARQFVPAAAESLADLAIRFILSDPAVSSITLGLGSPREVDAAIAAIEAGPLPVDAVTAIRRDHVWTKNFYEALV</sequence>
<evidence type="ECO:0000313" key="2">
    <source>
        <dbReference type="EMBL" id="PQM26680.1"/>
    </source>
</evidence>
<dbReference type="GO" id="GO:0016491">
    <property type="term" value="F:oxidoreductase activity"/>
    <property type="evidence" value="ECO:0007669"/>
    <property type="project" value="InterPro"/>
</dbReference>
<dbReference type="CDD" id="cd19086">
    <property type="entry name" value="AKR_AKR11C1"/>
    <property type="match status" value="1"/>
</dbReference>
<dbReference type="InterPro" id="IPR023210">
    <property type="entry name" value="NADP_OxRdtase_dom"/>
</dbReference>